<feature type="region of interest" description="Disordered" evidence="1">
    <location>
        <begin position="1"/>
        <end position="59"/>
    </location>
</feature>
<accession>A0A0D9QCH2</accession>
<dbReference type="Proteomes" id="UP000054561">
    <property type="component" value="Unassembled WGS sequence"/>
</dbReference>
<dbReference type="RefSeq" id="XP_012338695.1">
    <property type="nucleotide sequence ID" value="XM_012483272.1"/>
</dbReference>
<protein>
    <submittedName>
        <fullName evidence="2">Uncharacterized protein</fullName>
    </submittedName>
</protein>
<reference evidence="2 3" key="1">
    <citation type="submission" date="2014-03" db="EMBL/GenBank/DDBJ databases">
        <title>The Genome Sequence of Plasmodium fragile nilgiri.</title>
        <authorList>
            <consortium name="The Broad Institute Genomics Platform"/>
            <consortium name="The Broad Institute Genome Sequencing Center for Infectious Disease"/>
            <person name="Neafsey D."/>
            <person name="Duraisingh M."/>
            <person name="Young S.K."/>
            <person name="Zeng Q."/>
            <person name="Gargeya S."/>
            <person name="Abouelleil A."/>
            <person name="Alvarado L."/>
            <person name="Chapman S.B."/>
            <person name="Gainer-Dewar J."/>
            <person name="Goldberg J."/>
            <person name="Griggs A."/>
            <person name="Gujja S."/>
            <person name="Hansen M."/>
            <person name="Howarth C."/>
            <person name="Imamovic A."/>
            <person name="Larimer J."/>
            <person name="Pearson M."/>
            <person name="Poon T.W."/>
            <person name="Priest M."/>
            <person name="Roberts A."/>
            <person name="Saif S."/>
            <person name="Shea T."/>
            <person name="Sykes S."/>
            <person name="Wortman J."/>
            <person name="Nusbaum C."/>
            <person name="Birren B."/>
        </authorList>
    </citation>
    <scope>NUCLEOTIDE SEQUENCE [LARGE SCALE GENOMIC DNA]</scope>
    <source>
        <strain evidence="3">nilgiri</strain>
    </source>
</reference>
<proteinExistence type="predicted"/>
<evidence type="ECO:0000256" key="1">
    <source>
        <dbReference type="SAM" id="MobiDB-lite"/>
    </source>
</evidence>
<name>A0A0D9QCH2_PLAFR</name>
<feature type="compositionally biased region" description="Polar residues" evidence="1">
    <location>
        <begin position="1"/>
        <end position="12"/>
    </location>
</feature>
<feature type="compositionally biased region" description="Basic and acidic residues" evidence="1">
    <location>
        <begin position="46"/>
        <end position="59"/>
    </location>
</feature>
<dbReference type="EMBL" id="KQ030448">
    <property type="protein sequence ID" value="KJP84698.1"/>
    <property type="molecule type" value="Genomic_DNA"/>
</dbReference>
<dbReference type="VEuPathDB" id="PlasmoDB:AK88_05670"/>
<gene>
    <name evidence="2" type="ORF">AK88_05670</name>
</gene>
<dbReference type="OrthoDB" id="387671at2759"/>
<evidence type="ECO:0000313" key="3">
    <source>
        <dbReference type="Proteomes" id="UP000054561"/>
    </source>
</evidence>
<organism evidence="2 3">
    <name type="scientific">Plasmodium fragile</name>
    <dbReference type="NCBI Taxonomy" id="5857"/>
    <lineage>
        <taxon>Eukaryota</taxon>
        <taxon>Sar</taxon>
        <taxon>Alveolata</taxon>
        <taxon>Apicomplexa</taxon>
        <taxon>Aconoidasida</taxon>
        <taxon>Haemosporida</taxon>
        <taxon>Plasmodiidae</taxon>
        <taxon>Plasmodium</taxon>
        <taxon>Plasmodium (Plasmodium)</taxon>
    </lineage>
</organism>
<sequence>MPRIPKSSNTSHDNLKKKINGVDPNVSRKRPYSNENEGNGNHAPKKIHDESDQHVHAERDRYVYNTADTPSRKYSVQKNKTNDSENWKTKMSKLKEKLFWKNMNK</sequence>
<evidence type="ECO:0000313" key="2">
    <source>
        <dbReference type="EMBL" id="KJP84698.1"/>
    </source>
</evidence>
<keyword evidence="3" id="KW-1185">Reference proteome</keyword>
<dbReference type="AlphaFoldDB" id="A0A0D9QCH2"/>
<dbReference type="GeneID" id="24270984"/>